<comment type="caution">
    <text evidence="1">The sequence shown here is derived from an EMBL/GenBank/DDBJ whole genome shotgun (WGS) entry which is preliminary data.</text>
</comment>
<organism evidence="1 2">
    <name type="scientific">Prunus yedoensis var. nudiflora</name>
    <dbReference type="NCBI Taxonomy" id="2094558"/>
    <lineage>
        <taxon>Eukaryota</taxon>
        <taxon>Viridiplantae</taxon>
        <taxon>Streptophyta</taxon>
        <taxon>Embryophyta</taxon>
        <taxon>Tracheophyta</taxon>
        <taxon>Spermatophyta</taxon>
        <taxon>Magnoliopsida</taxon>
        <taxon>eudicotyledons</taxon>
        <taxon>Gunneridae</taxon>
        <taxon>Pentapetalae</taxon>
        <taxon>rosids</taxon>
        <taxon>fabids</taxon>
        <taxon>Rosales</taxon>
        <taxon>Rosaceae</taxon>
        <taxon>Amygdaloideae</taxon>
        <taxon>Amygdaleae</taxon>
        <taxon>Prunus</taxon>
    </lineage>
</organism>
<evidence type="ECO:0000313" key="1">
    <source>
        <dbReference type="EMBL" id="PQQ13873.1"/>
    </source>
</evidence>
<gene>
    <name evidence="1" type="ORF">Pyn_06377</name>
</gene>
<sequence>MALEDPTYYPKQRNLFEGISFWTWTNLVVALKQCQDLLPASISSSILEKILDCLIVIAKFSSATTPTDKRKITEVCLIYLIEAPFLAKVRITND</sequence>
<proteinExistence type="predicted"/>
<accession>A0A314Z5P3</accession>
<name>A0A314Z5P3_PRUYE</name>
<protein>
    <submittedName>
        <fullName evidence="1">BTB/POZ domain-containing protein</fullName>
    </submittedName>
</protein>
<evidence type="ECO:0000313" key="2">
    <source>
        <dbReference type="Proteomes" id="UP000250321"/>
    </source>
</evidence>
<dbReference type="Proteomes" id="UP000250321">
    <property type="component" value="Unassembled WGS sequence"/>
</dbReference>
<keyword evidence="2" id="KW-1185">Reference proteome</keyword>
<dbReference type="AlphaFoldDB" id="A0A314Z5P3"/>
<reference evidence="1 2" key="1">
    <citation type="submission" date="2018-02" db="EMBL/GenBank/DDBJ databases">
        <title>Draft genome of wild Prunus yedoensis var. nudiflora.</title>
        <authorList>
            <person name="Baek S."/>
            <person name="Kim J.-H."/>
            <person name="Choi K."/>
            <person name="Kim G.-B."/>
            <person name="Cho A."/>
            <person name="Jang H."/>
            <person name="Shin C.-H."/>
            <person name="Yu H.-J."/>
            <person name="Mun J.-H."/>
        </authorList>
    </citation>
    <scope>NUCLEOTIDE SEQUENCE [LARGE SCALE GENOMIC DNA]</scope>
    <source>
        <strain evidence="2">cv. Jeju island</strain>
        <tissue evidence="1">Leaf</tissue>
    </source>
</reference>
<dbReference type="EMBL" id="PJQY01000282">
    <property type="protein sequence ID" value="PQQ13873.1"/>
    <property type="molecule type" value="Genomic_DNA"/>
</dbReference>